<feature type="domain" description="ABC transporter" evidence="5">
    <location>
        <begin position="3"/>
        <end position="231"/>
    </location>
</feature>
<dbReference type="EMBL" id="DVFK01000041">
    <property type="protein sequence ID" value="HIQ67450.1"/>
    <property type="molecule type" value="Genomic_DNA"/>
</dbReference>
<dbReference type="InterPro" id="IPR003439">
    <property type="entry name" value="ABC_transporter-like_ATP-bd"/>
</dbReference>
<keyword evidence="4 6" id="KW-0067">ATP-binding</keyword>
<evidence type="ECO:0000313" key="7">
    <source>
        <dbReference type="Proteomes" id="UP000886796"/>
    </source>
</evidence>
<evidence type="ECO:0000256" key="3">
    <source>
        <dbReference type="ARBA" id="ARBA00022741"/>
    </source>
</evidence>
<dbReference type="GO" id="GO:0016887">
    <property type="term" value="F:ATP hydrolysis activity"/>
    <property type="evidence" value="ECO:0007669"/>
    <property type="project" value="InterPro"/>
</dbReference>
<dbReference type="PROSITE" id="PS00211">
    <property type="entry name" value="ABC_TRANSPORTER_1"/>
    <property type="match status" value="1"/>
</dbReference>
<dbReference type="SMART" id="SM00382">
    <property type="entry name" value="AAA"/>
    <property type="match status" value="1"/>
</dbReference>
<keyword evidence="3" id="KW-0547">Nucleotide-binding</keyword>
<gene>
    <name evidence="6" type="ORF">IAB74_02945</name>
</gene>
<name>A0A9D0Z1X7_9FIRM</name>
<comment type="caution">
    <text evidence="6">The sequence shown here is derived from an EMBL/GenBank/DDBJ whole genome shotgun (WGS) entry which is preliminary data.</text>
</comment>
<accession>A0A9D0Z1X7</accession>
<dbReference type="SUPFAM" id="SSF52540">
    <property type="entry name" value="P-loop containing nucleoside triphosphate hydrolases"/>
    <property type="match status" value="1"/>
</dbReference>
<reference evidence="6" key="2">
    <citation type="journal article" date="2021" name="PeerJ">
        <title>Extensive microbial diversity within the chicken gut microbiome revealed by metagenomics and culture.</title>
        <authorList>
            <person name="Gilroy R."/>
            <person name="Ravi A."/>
            <person name="Getino M."/>
            <person name="Pursley I."/>
            <person name="Horton D.L."/>
            <person name="Alikhan N.F."/>
            <person name="Baker D."/>
            <person name="Gharbi K."/>
            <person name="Hall N."/>
            <person name="Watson M."/>
            <person name="Adriaenssens E.M."/>
            <person name="Foster-Nyarko E."/>
            <person name="Jarju S."/>
            <person name="Secka A."/>
            <person name="Antonio M."/>
            <person name="Oren A."/>
            <person name="Chaudhuri R.R."/>
            <person name="La Ragione R."/>
            <person name="Hildebrand F."/>
            <person name="Pallen M.J."/>
        </authorList>
    </citation>
    <scope>NUCLEOTIDE SEQUENCE</scope>
    <source>
        <strain evidence="6">13361</strain>
    </source>
</reference>
<dbReference type="Pfam" id="PF00005">
    <property type="entry name" value="ABC_tran"/>
    <property type="match status" value="1"/>
</dbReference>
<sequence length="290" mass="31944">MELRIQDLRKNYGAKQALKGVTLTMTEGIYGLLGPNGAGKSTLMNILTGNLPATSGSIFLDGRDITTLGKAFRSRLGYMPQYQAFYPGFTAEQFLCYIASLRGMTKNHAKERIAWALELLGLWEVRKKSIRSMSGGMRQRLLLAQAILDDPDILVLDEPTAGLDPRQRTIVRNLIGEISLQKIVLISTHVVSDVEFTAKELVLLSQGEICLQGTQWELTSQLQGQVWEVSVPENQVGELEKYGTVCALAKGEKGALVRLLASQAPPFPAEPIRPSLEDVYLHQFGEAEGL</sequence>
<dbReference type="GO" id="GO:0005524">
    <property type="term" value="F:ATP binding"/>
    <property type="evidence" value="ECO:0007669"/>
    <property type="project" value="UniProtKB-KW"/>
</dbReference>
<comment type="similarity">
    <text evidence="1">Belongs to the ABC transporter superfamily.</text>
</comment>
<evidence type="ECO:0000256" key="2">
    <source>
        <dbReference type="ARBA" id="ARBA00022448"/>
    </source>
</evidence>
<proteinExistence type="inferred from homology"/>
<protein>
    <submittedName>
        <fullName evidence="6">ATP-binding cassette domain-containing protein</fullName>
    </submittedName>
</protein>
<dbReference type="InterPro" id="IPR003593">
    <property type="entry name" value="AAA+_ATPase"/>
</dbReference>
<keyword evidence="2" id="KW-0813">Transport</keyword>
<dbReference type="PANTHER" id="PTHR43335">
    <property type="entry name" value="ABC TRANSPORTER, ATP-BINDING PROTEIN"/>
    <property type="match status" value="1"/>
</dbReference>
<dbReference type="Proteomes" id="UP000886796">
    <property type="component" value="Unassembled WGS sequence"/>
</dbReference>
<dbReference type="PANTHER" id="PTHR43335:SF2">
    <property type="entry name" value="ABC TRANSPORTER, ATP-BINDING PROTEIN"/>
    <property type="match status" value="1"/>
</dbReference>
<evidence type="ECO:0000256" key="1">
    <source>
        <dbReference type="ARBA" id="ARBA00005417"/>
    </source>
</evidence>
<dbReference type="InterPro" id="IPR017871">
    <property type="entry name" value="ABC_transporter-like_CS"/>
</dbReference>
<dbReference type="InterPro" id="IPR027417">
    <property type="entry name" value="P-loop_NTPase"/>
</dbReference>
<evidence type="ECO:0000313" key="6">
    <source>
        <dbReference type="EMBL" id="HIQ67450.1"/>
    </source>
</evidence>
<organism evidence="6 7">
    <name type="scientific">Candidatus Faecousia excrementigallinarum</name>
    <dbReference type="NCBI Taxonomy" id="2840806"/>
    <lineage>
        <taxon>Bacteria</taxon>
        <taxon>Bacillati</taxon>
        <taxon>Bacillota</taxon>
        <taxon>Clostridia</taxon>
        <taxon>Eubacteriales</taxon>
        <taxon>Oscillospiraceae</taxon>
        <taxon>Faecousia</taxon>
    </lineage>
</organism>
<dbReference type="Gene3D" id="3.40.50.300">
    <property type="entry name" value="P-loop containing nucleotide triphosphate hydrolases"/>
    <property type="match status" value="1"/>
</dbReference>
<reference evidence="6" key="1">
    <citation type="submission" date="2020-10" db="EMBL/GenBank/DDBJ databases">
        <authorList>
            <person name="Gilroy R."/>
        </authorList>
    </citation>
    <scope>NUCLEOTIDE SEQUENCE</scope>
    <source>
        <strain evidence="6">13361</strain>
    </source>
</reference>
<dbReference type="PROSITE" id="PS50893">
    <property type="entry name" value="ABC_TRANSPORTER_2"/>
    <property type="match status" value="1"/>
</dbReference>
<dbReference type="AlphaFoldDB" id="A0A9D0Z1X7"/>
<evidence type="ECO:0000256" key="4">
    <source>
        <dbReference type="ARBA" id="ARBA00022840"/>
    </source>
</evidence>
<evidence type="ECO:0000259" key="5">
    <source>
        <dbReference type="PROSITE" id="PS50893"/>
    </source>
</evidence>